<protein>
    <submittedName>
        <fullName evidence="3">DUF1524 domain-containing protein</fullName>
    </submittedName>
</protein>
<dbReference type="PANTHER" id="PTHR24094:SF15">
    <property type="entry name" value="AMP-DEPENDENT SYNTHETASE_LIGASE DOMAIN-CONTAINING PROTEIN-RELATED"/>
    <property type="match status" value="1"/>
</dbReference>
<feature type="chain" id="PRO_5047459347" evidence="1">
    <location>
        <begin position="30"/>
        <end position="223"/>
    </location>
</feature>
<evidence type="ECO:0000259" key="2">
    <source>
        <dbReference type="Pfam" id="PF07510"/>
    </source>
</evidence>
<dbReference type="Proteomes" id="UP001589610">
    <property type="component" value="Unassembled WGS sequence"/>
</dbReference>
<comment type="caution">
    <text evidence="3">The sequence shown here is derived from an EMBL/GenBank/DDBJ whole genome shotgun (WGS) entry which is preliminary data.</text>
</comment>
<name>A0ABV5T697_9ACTN</name>
<dbReference type="PANTHER" id="PTHR24094">
    <property type="entry name" value="SECRETED PROTEIN"/>
    <property type="match status" value="1"/>
</dbReference>
<dbReference type="EMBL" id="JBHMBS010000001">
    <property type="protein sequence ID" value="MFB9674609.1"/>
    <property type="molecule type" value="Genomic_DNA"/>
</dbReference>
<proteinExistence type="predicted"/>
<sequence length="223" mass="24590">MLTRQWRHTVAALTALPALLVTLAGPAAAAVKLPEPSVPPIARAELNLLTVAKPRSMDGYSRDRFPYWSLRTPTCDARETVLARDGQNVQRDAACRAVSGSWYSPYDGRTLSSADDVDISHIVPPANAWRSGADAWTDAERENFANDLERPQLLAVSAASNRSRDDRGPEAWKPPLAASRCMYARAWADVKYHYRLTVTAEEKAALAEMLDTCRPRPSNEGDK</sequence>
<dbReference type="Pfam" id="PF07510">
    <property type="entry name" value="GmrSD_C"/>
    <property type="match status" value="1"/>
</dbReference>
<evidence type="ECO:0000256" key="1">
    <source>
        <dbReference type="SAM" id="SignalP"/>
    </source>
</evidence>
<dbReference type="InterPro" id="IPR011089">
    <property type="entry name" value="GmrSD_C"/>
</dbReference>
<dbReference type="RefSeq" id="WP_386154144.1">
    <property type="nucleotide sequence ID" value="NZ_JBHMBS010000001.1"/>
</dbReference>
<evidence type="ECO:0000313" key="3">
    <source>
        <dbReference type="EMBL" id="MFB9674609.1"/>
    </source>
</evidence>
<gene>
    <name evidence="3" type="ORF">ACFFRH_03840</name>
</gene>
<feature type="domain" description="GmrSD restriction endonucleases C-terminal" evidence="2">
    <location>
        <begin position="98"/>
        <end position="209"/>
    </location>
</feature>
<keyword evidence="4" id="KW-1185">Reference proteome</keyword>
<evidence type="ECO:0000313" key="4">
    <source>
        <dbReference type="Proteomes" id="UP001589610"/>
    </source>
</evidence>
<keyword evidence="1" id="KW-0732">Signal</keyword>
<feature type="signal peptide" evidence="1">
    <location>
        <begin position="1"/>
        <end position="29"/>
    </location>
</feature>
<organism evidence="3 4">
    <name type="scientific">Streptosporangium vulgare</name>
    <dbReference type="NCBI Taxonomy" id="46190"/>
    <lineage>
        <taxon>Bacteria</taxon>
        <taxon>Bacillati</taxon>
        <taxon>Actinomycetota</taxon>
        <taxon>Actinomycetes</taxon>
        <taxon>Streptosporangiales</taxon>
        <taxon>Streptosporangiaceae</taxon>
        <taxon>Streptosporangium</taxon>
    </lineage>
</organism>
<reference evidence="3 4" key="1">
    <citation type="submission" date="2024-09" db="EMBL/GenBank/DDBJ databases">
        <authorList>
            <person name="Sun Q."/>
            <person name="Mori K."/>
        </authorList>
    </citation>
    <scope>NUCLEOTIDE SEQUENCE [LARGE SCALE GENOMIC DNA]</scope>
    <source>
        <strain evidence="3 4">JCM 3028</strain>
    </source>
</reference>
<accession>A0ABV5T697</accession>